<dbReference type="InterPro" id="IPR029068">
    <property type="entry name" value="Glyas_Bleomycin-R_OHBP_Dase"/>
</dbReference>
<dbReference type="CDD" id="cd06588">
    <property type="entry name" value="PhnB_like"/>
    <property type="match status" value="1"/>
</dbReference>
<dbReference type="InterPro" id="IPR009725">
    <property type="entry name" value="3_dmu_93_MTrfase"/>
</dbReference>
<dbReference type="SUPFAM" id="SSF54593">
    <property type="entry name" value="Glyoxalase/Bleomycin resistance protein/Dihydroxybiphenyl dioxygenase"/>
    <property type="match status" value="1"/>
</dbReference>
<dbReference type="AlphaFoldDB" id="A0A895YE81"/>
<dbReference type="Pfam" id="PF06983">
    <property type="entry name" value="3-dmu-9_3-mt"/>
    <property type="match status" value="1"/>
</dbReference>
<reference evidence="2" key="1">
    <citation type="submission" date="2021-02" db="EMBL/GenBank/DDBJ databases">
        <title>Natrosporangium hydrolyticum gen. nov., sp. nov, a haloalkaliphilic actinobacterium from a soda solonchak soil.</title>
        <authorList>
            <person name="Sorokin D.Y."/>
            <person name="Khijniak T.V."/>
            <person name="Zakharycheva A.P."/>
            <person name="Boueva O.V."/>
            <person name="Ariskina E.V."/>
            <person name="Hahnke R.L."/>
            <person name="Bunk B."/>
            <person name="Sproer C."/>
            <person name="Schumann P."/>
            <person name="Evtushenko L.I."/>
            <person name="Kublanov I.V."/>
        </authorList>
    </citation>
    <scope>NUCLEOTIDE SEQUENCE</scope>
    <source>
        <strain evidence="2">DSM 106523</strain>
    </source>
</reference>
<dbReference type="PANTHER" id="PTHR33990">
    <property type="entry name" value="PROTEIN YJDN-RELATED"/>
    <property type="match status" value="1"/>
</dbReference>
<dbReference type="EMBL" id="CP070499">
    <property type="protein sequence ID" value="QSB16144.1"/>
    <property type="molecule type" value="Genomic_DNA"/>
</dbReference>
<name>A0A895YE81_9ACTN</name>
<evidence type="ECO:0000313" key="2">
    <source>
        <dbReference type="EMBL" id="QSB16144.1"/>
    </source>
</evidence>
<dbReference type="Gene3D" id="3.10.180.10">
    <property type="entry name" value="2,3-Dihydroxybiphenyl 1,2-Dioxygenase, domain 1"/>
    <property type="match status" value="1"/>
</dbReference>
<dbReference type="PIRSF" id="PIRSF021700">
    <property type="entry name" value="3_dmu_93_MTrfase"/>
    <property type="match status" value="1"/>
</dbReference>
<dbReference type="RefSeq" id="WP_239678346.1">
    <property type="nucleotide sequence ID" value="NZ_CP070499.1"/>
</dbReference>
<organism evidence="2 3">
    <name type="scientific">Natronosporangium hydrolyticum</name>
    <dbReference type="NCBI Taxonomy" id="2811111"/>
    <lineage>
        <taxon>Bacteria</taxon>
        <taxon>Bacillati</taxon>
        <taxon>Actinomycetota</taxon>
        <taxon>Actinomycetes</taxon>
        <taxon>Micromonosporales</taxon>
        <taxon>Micromonosporaceae</taxon>
        <taxon>Natronosporangium</taxon>
    </lineage>
</organism>
<keyword evidence="3" id="KW-1185">Reference proteome</keyword>
<proteinExistence type="predicted"/>
<dbReference type="InterPro" id="IPR028973">
    <property type="entry name" value="PhnB-like"/>
</dbReference>
<gene>
    <name evidence="2" type="ORF">JQS43_07530</name>
</gene>
<protein>
    <submittedName>
        <fullName evidence="2">VOC family protein</fullName>
    </submittedName>
</protein>
<dbReference type="Proteomes" id="UP000662857">
    <property type="component" value="Chromosome"/>
</dbReference>
<evidence type="ECO:0000259" key="1">
    <source>
        <dbReference type="Pfam" id="PF06983"/>
    </source>
</evidence>
<evidence type="ECO:0000313" key="3">
    <source>
        <dbReference type="Proteomes" id="UP000662857"/>
    </source>
</evidence>
<dbReference type="KEGG" id="nhy:JQS43_07530"/>
<accession>A0A895YE81</accession>
<sequence>MQQITTCLWFDHQAEAAANYYCSLFEDARIVAVQRTGEAGPGEPGSALLVTFELAGQRFFALNGGGDRAFSEAISLHVNCRDQAEVDHFWDRFIADGGEESLCGWLKDRYGVSWQIVPEALPTMLADPDPARAGRVMQAMLQMRKLDLPELTRAYEGA</sequence>
<feature type="domain" description="PhnB-like" evidence="1">
    <location>
        <begin position="2"/>
        <end position="117"/>
    </location>
</feature>
<dbReference type="PANTHER" id="PTHR33990:SF2">
    <property type="entry name" value="PHNB-LIKE DOMAIN-CONTAINING PROTEIN"/>
    <property type="match status" value="1"/>
</dbReference>